<comment type="caution">
    <text evidence="1">The sequence shown here is derived from an EMBL/GenBank/DDBJ whole genome shotgun (WGS) entry which is preliminary data.</text>
</comment>
<dbReference type="RefSeq" id="WP_184946922.1">
    <property type="nucleotide sequence ID" value="NZ_JACHJV010000003.1"/>
</dbReference>
<evidence type="ECO:0000313" key="1">
    <source>
        <dbReference type="EMBL" id="MBB4928587.1"/>
    </source>
</evidence>
<dbReference type="EMBL" id="JACHJV010000003">
    <property type="protein sequence ID" value="MBB4928587.1"/>
    <property type="molecule type" value="Genomic_DNA"/>
</dbReference>
<dbReference type="Proteomes" id="UP000540506">
    <property type="component" value="Unassembled WGS sequence"/>
</dbReference>
<evidence type="ECO:0000313" key="2">
    <source>
        <dbReference type="Proteomes" id="UP000540506"/>
    </source>
</evidence>
<keyword evidence="2" id="KW-1185">Reference proteome</keyword>
<reference evidence="1 2" key="1">
    <citation type="submission" date="2020-08" db="EMBL/GenBank/DDBJ databases">
        <title>Sequencing the genomes of 1000 actinobacteria strains.</title>
        <authorList>
            <person name="Klenk H.-P."/>
        </authorList>
    </citation>
    <scope>NUCLEOTIDE SEQUENCE [LARGE SCALE GENOMIC DNA]</scope>
    <source>
        <strain evidence="1 2">DSM 41654</strain>
    </source>
</reference>
<sequence>MARLVISLRSTGRSPISQKVALDVWRGGAEQLVDLADRDEPVGLALAEDEGGVVALAGAVQDYGVLGDRLVPGTR</sequence>
<organism evidence="1 2">
    <name type="scientific">Kitasatospora kifunensis</name>
    <name type="common">Streptomyces kifunensis</name>
    <dbReference type="NCBI Taxonomy" id="58351"/>
    <lineage>
        <taxon>Bacteria</taxon>
        <taxon>Bacillati</taxon>
        <taxon>Actinomycetota</taxon>
        <taxon>Actinomycetes</taxon>
        <taxon>Kitasatosporales</taxon>
        <taxon>Streptomycetaceae</taxon>
        <taxon>Kitasatospora</taxon>
    </lineage>
</organism>
<protein>
    <submittedName>
        <fullName evidence="1">Uncharacterized protein</fullName>
    </submittedName>
</protein>
<dbReference type="AlphaFoldDB" id="A0A7W7VZA6"/>
<proteinExistence type="predicted"/>
<accession>A0A7W7VZA6</accession>
<name>A0A7W7VZA6_KITKI</name>
<gene>
    <name evidence="1" type="ORF">FHR34_007684</name>
</gene>